<dbReference type="Proteomes" id="UP000531561">
    <property type="component" value="Unassembled WGS sequence"/>
</dbReference>
<dbReference type="GeneID" id="59257073"/>
<dbReference type="EMBL" id="JABFCT010000004">
    <property type="protein sequence ID" value="KAF5876563.1"/>
    <property type="molecule type" value="Genomic_DNA"/>
</dbReference>
<protein>
    <submittedName>
        <fullName evidence="1">Uncharacterized protein</fullName>
    </submittedName>
</protein>
<organism evidence="1 2">
    <name type="scientific">Botrytis fragariae</name>
    <dbReference type="NCBI Taxonomy" id="1964551"/>
    <lineage>
        <taxon>Eukaryota</taxon>
        <taxon>Fungi</taxon>
        <taxon>Dikarya</taxon>
        <taxon>Ascomycota</taxon>
        <taxon>Pezizomycotina</taxon>
        <taxon>Leotiomycetes</taxon>
        <taxon>Helotiales</taxon>
        <taxon>Sclerotiniaceae</taxon>
        <taxon>Botrytis</taxon>
    </lineage>
</organism>
<evidence type="ECO:0000313" key="2">
    <source>
        <dbReference type="Proteomes" id="UP000531561"/>
    </source>
</evidence>
<sequence>MDIPLASPMTVPAKIAIKTACDMNDSIMWSNFCYRVAGTQSSFTYLGTRYCVVLIHGGKKY</sequence>
<dbReference type="RefSeq" id="XP_037195509.1">
    <property type="nucleotide sequence ID" value="XM_037333381.1"/>
</dbReference>
<accession>A0A8H6AZC4</accession>
<comment type="caution">
    <text evidence="1">The sequence shown here is derived from an EMBL/GenBank/DDBJ whole genome shotgun (WGS) entry which is preliminary data.</text>
</comment>
<name>A0A8H6AZC4_9HELO</name>
<gene>
    <name evidence="1" type="ORF">Bfra_002968</name>
</gene>
<evidence type="ECO:0000313" key="1">
    <source>
        <dbReference type="EMBL" id="KAF5876563.1"/>
    </source>
</evidence>
<dbReference type="AlphaFoldDB" id="A0A8H6AZC4"/>
<reference evidence="1 2" key="1">
    <citation type="journal article" date="2020" name="Phytopathology">
        <title>A high-quality genome resource of Botrytis fragariae, a new and rapidly spreading fungal pathogen causing strawberry gray mold in the U.S.A.</title>
        <authorList>
            <person name="Wu Y."/>
            <person name="Saski C.A."/>
            <person name="Schnabel G."/>
            <person name="Xiao S."/>
            <person name="Hu M."/>
        </authorList>
    </citation>
    <scope>NUCLEOTIDE SEQUENCE [LARGE SCALE GENOMIC DNA]</scope>
    <source>
        <strain evidence="1 2">BVB16</strain>
    </source>
</reference>
<keyword evidence="2" id="KW-1185">Reference proteome</keyword>
<proteinExistence type="predicted"/>